<evidence type="ECO:0000313" key="2">
    <source>
        <dbReference type="EMBL" id="GAA2444153.1"/>
    </source>
</evidence>
<feature type="transmembrane region" description="Helical" evidence="1">
    <location>
        <begin position="39"/>
        <end position="60"/>
    </location>
</feature>
<keyword evidence="1" id="KW-1133">Transmembrane helix</keyword>
<evidence type="ECO:0000313" key="3">
    <source>
        <dbReference type="Proteomes" id="UP001501231"/>
    </source>
</evidence>
<keyword evidence="1" id="KW-0812">Transmembrane</keyword>
<gene>
    <name evidence="2" type="ORF">GCM10010191_71050</name>
</gene>
<keyword evidence="1" id="KW-0472">Membrane</keyword>
<protein>
    <recommendedName>
        <fullName evidence="4">CU044_5270 family protein</fullName>
    </recommendedName>
</protein>
<sequence length="327" mass="36109">MIDLQPPARQDMPADRHAARRAALLTEMTARRRVPARRLAFGGLAAAALAGGVAAALIAVPDTDPATRPAKVVPMSATQVLDRAAGTAARAAEPRPGQYVYTEAESRAFDSPGVVREKTWYSVNGKRIGLKIEGGERFWLCEALKRPVPSEAPADCKNEPFYRRDLPVDVKAMRDWLYKRADGRLLPPDVRAFMHVQEIVTNSRLTPAAQAAMFKATGTIPGVKVVRSAPQHIAVGQTWRGVRIELLFEPKTYRFIGTRTVTDHDRSFQPKGGKEFPERELANGKKKKEPLMRYGADQKQGTYLLSRMVVDQRVVDAIPPAYLKGTS</sequence>
<keyword evidence="3" id="KW-1185">Reference proteome</keyword>
<evidence type="ECO:0008006" key="4">
    <source>
        <dbReference type="Google" id="ProtNLM"/>
    </source>
</evidence>
<name>A0ABP5X3J9_9ACTN</name>
<reference evidence="3" key="1">
    <citation type="journal article" date="2019" name="Int. J. Syst. Evol. Microbiol.">
        <title>The Global Catalogue of Microorganisms (GCM) 10K type strain sequencing project: providing services to taxonomists for standard genome sequencing and annotation.</title>
        <authorList>
            <consortium name="The Broad Institute Genomics Platform"/>
            <consortium name="The Broad Institute Genome Sequencing Center for Infectious Disease"/>
            <person name="Wu L."/>
            <person name="Ma J."/>
        </authorList>
    </citation>
    <scope>NUCLEOTIDE SEQUENCE [LARGE SCALE GENOMIC DNA]</scope>
    <source>
        <strain evidence="3">JCM 3325</strain>
    </source>
</reference>
<accession>A0ABP5X3J9</accession>
<organism evidence="2 3">
    <name type="scientific">Actinomadura vinacea</name>
    <dbReference type="NCBI Taxonomy" id="115336"/>
    <lineage>
        <taxon>Bacteria</taxon>
        <taxon>Bacillati</taxon>
        <taxon>Actinomycetota</taxon>
        <taxon>Actinomycetes</taxon>
        <taxon>Streptosporangiales</taxon>
        <taxon>Thermomonosporaceae</taxon>
        <taxon>Actinomadura</taxon>
    </lineage>
</organism>
<dbReference type="EMBL" id="BAAARW010000027">
    <property type="protein sequence ID" value="GAA2444153.1"/>
    <property type="molecule type" value="Genomic_DNA"/>
</dbReference>
<evidence type="ECO:0000256" key="1">
    <source>
        <dbReference type="SAM" id="Phobius"/>
    </source>
</evidence>
<comment type="caution">
    <text evidence="2">The sequence shown here is derived from an EMBL/GenBank/DDBJ whole genome shotgun (WGS) entry which is preliminary data.</text>
</comment>
<proteinExistence type="predicted"/>
<dbReference type="RefSeq" id="WP_344595015.1">
    <property type="nucleotide sequence ID" value="NZ_BAAARW010000027.1"/>
</dbReference>
<dbReference type="InterPro" id="IPR047789">
    <property type="entry name" value="CU044_5270-like"/>
</dbReference>
<dbReference type="NCBIfam" id="NF038083">
    <property type="entry name" value="CU044_5270_fam"/>
    <property type="match status" value="1"/>
</dbReference>
<dbReference type="Proteomes" id="UP001501231">
    <property type="component" value="Unassembled WGS sequence"/>
</dbReference>